<dbReference type="EMBL" id="NCSJ02000176">
    <property type="protein sequence ID" value="RFU28075.1"/>
    <property type="molecule type" value="Genomic_DNA"/>
</dbReference>
<dbReference type="PROSITE" id="PS50203">
    <property type="entry name" value="CALPAIN_CAT"/>
    <property type="match status" value="1"/>
</dbReference>
<keyword evidence="4" id="KW-0788">Thiol protease</keyword>
<comment type="caution">
    <text evidence="6">Lacks conserved residue(s) required for the propagation of feature annotation.</text>
</comment>
<comment type="caution">
    <text evidence="8">The sequence shown here is derived from an EMBL/GenBank/DDBJ whole genome shotgun (WGS) entry which is preliminary data.</text>
</comment>
<dbReference type="OrthoDB" id="424753at2759"/>
<dbReference type="InterPro" id="IPR022684">
    <property type="entry name" value="Calpain_cysteine_protease"/>
</dbReference>
<comment type="similarity">
    <text evidence="1">Belongs to the peptidase C2 family.</text>
</comment>
<evidence type="ECO:0000256" key="6">
    <source>
        <dbReference type="PROSITE-ProRule" id="PRU00239"/>
    </source>
</evidence>
<dbReference type="SUPFAM" id="SSF54001">
    <property type="entry name" value="Cysteine proteinases"/>
    <property type="match status" value="1"/>
</dbReference>
<evidence type="ECO:0000313" key="9">
    <source>
        <dbReference type="Proteomes" id="UP000258309"/>
    </source>
</evidence>
<accession>A0A3E2H3X3</accession>
<name>A0A3E2H3X3_SCYLI</name>
<evidence type="ECO:0000256" key="4">
    <source>
        <dbReference type="ARBA" id="ARBA00022807"/>
    </source>
</evidence>
<keyword evidence="2" id="KW-0645">Protease</keyword>
<dbReference type="Pfam" id="PF00648">
    <property type="entry name" value="Peptidase_C2"/>
    <property type="match status" value="1"/>
</dbReference>
<keyword evidence="3" id="KW-0378">Hydrolase</keyword>
<feature type="active site" evidence="5">
    <location>
        <position position="371"/>
    </location>
</feature>
<evidence type="ECO:0000313" key="8">
    <source>
        <dbReference type="EMBL" id="RFU28075.1"/>
    </source>
</evidence>
<sequence length="446" mass="49279">MTTTTRVVSSDPTPKDMHIGAINPYALVEAILGKKLDFNSAEFTQVMSDVLQTDYDELFDMKYDSVLYAGLKLNSKENAAEPLSARDMHTLTGEDLETPDLSKIEKVSDLQDIGFKDIGATKVKQAWMQNGKLNLVLHQHAVGGTLSNSALTSTISELVTHFRHANKKEWTPPNCSWRDMGDFFKNITEFNDPVQGAVGNSWLIAAIFAVSWADPYAIVHGHRASNKGDAKRVLAIKLHSKGGRNDSPTDTVEVNYDIVTNNSSNLPVYCRSSDTGEIWPSLYEKVFAKWITRTSSDHPDITQIGTGDPVKAMAQINDKTPHYYFTSSRSASDLLGLVRANCMNFRTINPMTAWTHASDRTYKGSNIVANHAYTVLGWASQGGKQYIILRNPWGVNESAGLTTYPGLLDTFDTTFWNPANMLDRGGVFALEPSAFSRYFAGLGVTK</sequence>
<feature type="non-terminal residue" evidence="8">
    <location>
        <position position="446"/>
    </location>
</feature>
<dbReference type="GO" id="GO:0004198">
    <property type="term" value="F:calcium-dependent cysteine-type endopeptidase activity"/>
    <property type="evidence" value="ECO:0007669"/>
    <property type="project" value="InterPro"/>
</dbReference>
<gene>
    <name evidence="8" type="ORF">B7463_g8262</name>
</gene>
<dbReference type="InterPro" id="IPR038765">
    <property type="entry name" value="Papain-like_cys_pep_sf"/>
</dbReference>
<dbReference type="GO" id="GO:0006508">
    <property type="term" value="P:proteolysis"/>
    <property type="evidence" value="ECO:0007669"/>
    <property type="project" value="UniProtKB-KW"/>
</dbReference>
<dbReference type="PRINTS" id="PR00704">
    <property type="entry name" value="CALPAIN"/>
</dbReference>
<feature type="domain" description="Calpain catalytic" evidence="7">
    <location>
        <begin position="169"/>
        <end position="446"/>
    </location>
</feature>
<organism evidence="8 9">
    <name type="scientific">Scytalidium lignicola</name>
    <name type="common">Hyphomycete</name>
    <dbReference type="NCBI Taxonomy" id="5539"/>
    <lineage>
        <taxon>Eukaryota</taxon>
        <taxon>Fungi</taxon>
        <taxon>Dikarya</taxon>
        <taxon>Ascomycota</taxon>
        <taxon>Pezizomycotina</taxon>
        <taxon>Leotiomycetes</taxon>
        <taxon>Leotiomycetes incertae sedis</taxon>
        <taxon>Scytalidium</taxon>
    </lineage>
</organism>
<dbReference type="PANTHER" id="PTHR10183">
    <property type="entry name" value="CALPAIN"/>
    <property type="match status" value="1"/>
</dbReference>
<feature type="active site" evidence="5">
    <location>
        <position position="391"/>
    </location>
</feature>
<dbReference type="Proteomes" id="UP000258309">
    <property type="component" value="Unassembled WGS sequence"/>
</dbReference>
<evidence type="ECO:0000256" key="3">
    <source>
        <dbReference type="ARBA" id="ARBA00022801"/>
    </source>
</evidence>
<evidence type="ECO:0000259" key="7">
    <source>
        <dbReference type="PROSITE" id="PS50203"/>
    </source>
</evidence>
<dbReference type="InterPro" id="IPR001300">
    <property type="entry name" value="Peptidase_C2_calpain_cat"/>
</dbReference>
<dbReference type="STRING" id="5539.A0A3E2H3X3"/>
<evidence type="ECO:0000256" key="5">
    <source>
        <dbReference type="PIRSR" id="PIRSR622684-1"/>
    </source>
</evidence>
<reference evidence="8 9" key="1">
    <citation type="submission" date="2018-05" db="EMBL/GenBank/DDBJ databases">
        <title>Draft genome sequence of Scytalidium lignicola DSM 105466, a ubiquitous saprotrophic fungus.</title>
        <authorList>
            <person name="Buettner E."/>
            <person name="Gebauer A.M."/>
            <person name="Hofrichter M."/>
            <person name="Liers C."/>
            <person name="Kellner H."/>
        </authorList>
    </citation>
    <scope>NUCLEOTIDE SEQUENCE [LARGE SCALE GENOMIC DNA]</scope>
    <source>
        <strain evidence="8 9">DSM 105466</strain>
    </source>
</reference>
<evidence type="ECO:0000256" key="1">
    <source>
        <dbReference type="ARBA" id="ARBA00007623"/>
    </source>
</evidence>
<dbReference type="PANTHER" id="PTHR10183:SF379">
    <property type="entry name" value="CALPAIN-5"/>
    <property type="match status" value="1"/>
</dbReference>
<dbReference type="AlphaFoldDB" id="A0A3E2H3X3"/>
<dbReference type="OMA" id="NASWRDM"/>
<dbReference type="Gene3D" id="3.90.70.10">
    <property type="entry name" value="Cysteine proteinases"/>
    <property type="match status" value="1"/>
</dbReference>
<keyword evidence="9" id="KW-1185">Reference proteome</keyword>
<protein>
    <recommendedName>
        <fullName evidence="7">Calpain catalytic domain-containing protein</fullName>
    </recommendedName>
</protein>
<proteinExistence type="inferred from homology"/>
<evidence type="ECO:0000256" key="2">
    <source>
        <dbReference type="ARBA" id="ARBA00022670"/>
    </source>
</evidence>
<feature type="non-terminal residue" evidence="8">
    <location>
        <position position="1"/>
    </location>
</feature>